<proteinExistence type="predicted"/>
<evidence type="ECO:0000313" key="3">
    <source>
        <dbReference type="Proteomes" id="UP000189705"/>
    </source>
</evidence>
<dbReference type="PANTHER" id="PTHR21723">
    <property type="entry name" value="RESISTANCE TO INHIBITORS OF CHOLINESTERASE PROTEIN 3 RIC3"/>
    <property type="match status" value="1"/>
</dbReference>
<feature type="non-terminal residue" evidence="4">
    <location>
        <position position="1"/>
    </location>
</feature>
<feature type="region of interest" description="Disordered" evidence="1">
    <location>
        <begin position="95"/>
        <end position="119"/>
    </location>
</feature>
<dbReference type="GO" id="GO:0043005">
    <property type="term" value="C:neuron projection"/>
    <property type="evidence" value="ECO:0007669"/>
    <property type="project" value="TreeGrafter"/>
</dbReference>
<dbReference type="GO" id="GO:0043025">
    <property type="term" value="C:neuronal cell body"/>
    <property type="evidence" value="ECO:0007669"/>
    <property type="project" value="TreeGrafter"/>
</dbReference>
<evidence type="ECO:0000256" key="1">
    <source>
        <dbReference type="SAM" id="MobiDB-lite"/>
    </source>
</evidence>
<dbReference type="Pfam" id="PF15361">
    <property type="entry name" value="RIC3"/>
    <property type="match status" value="1"/>
</dbReference>
<name>A0A1U7S490_ALLSI</name>
<dbReference type="PANTHER" id="PTHR21723:SF2">
    <property type="entry name" value="RESISTANCE TO INHIBITORS OF CHOLINESTERASE PROTEIN 3 N-TERMINAL DOMAIN-CONTAINING PROTEIN"/>
    <property type="match status" value="1"/>
</dbReference>
<dbReference type="GeneID" id="102375476"/>
<organism evidence="3 4">
    <name type="scientific">Alligator sinensis</name>
    <name type="common">Chinese alligator</name>
    <dbReference type="NCBI Taxonomy" id="38654"/>
    <lineage>
        <taxon>Eukaryota</taxon>
        <taxon>Metazoa</taxon>
        <taxon>Chordata</taxon>
        <taxon>Craniata</taxon>
        <taxon>Vertebrata</taxon>
        <taxon>Euteleostomi</taxon>
        <taxon>Archelosauria</taxon>
        <taxon>Archosauria</taxon>
        <taxon>Crocodylia</taxon>
        <taxon>Alligatoridae</taxon>
        <taxon>Alligatorinae</taxon>
        <taxon>Alligator</taxon>
    </lineage>
</organism>
<dbReference type="InterPro" id="IPR032763">
    <property type="entry name" value="RIC3_N"/>
</dbReference>
<dbReference type="KEGG" id="asn:102375476"/>
<dbReference type="GO" id="GO:0045202">
    <property type="term" value="C:synapse"/>
    <property type="evidence" value="ECO:0007669"/>
    <property type="project" value="GOC"/>
</dbReference>
<accession>A0A1U7S490</accession>
<feature type="domain" description="Resistance to inhibitors of cholinesterase protein 3 N-terminal" evidence="2">
    <location>
        <begin position="25"/>
        <end position="145"/>
    </location>
</feature>
<dbReference type="RefSeq" id="XP_006030913.2">
    <property type="nucleotide sequence ID" value="XM_006030851.3"/>
</dbReference>
<feature type="compositionally biased region" description="Basic and acidic residues" evidence="1">
    <location>
        <begin position="103"/>
        <end position="119"/>
    </location>
</feature>
<dbReference type="CTD" id="203260"/>
<sequence>NGILLPQSFVCGFEAVHGGPEGGHQSHVNPGSSESKTHQSFQQMRNTMGKEMKSERTRGNGRDIAFTLMPLYAIGVGMFAAYKFVKLRSSNNEFHQGKNTMKSQEESSSQKDETIEDKAKETEHQLLELEQHLAQTEKMLNSLLTQLDPLSNCVNALACEQKDEIMTQLRSIRQLMKESGLDKSEIKLKGDNHTCNEKLEDLINSFGEHLQEEEVDDNEDCNNEDLLEDTDYNYRMEEPELCGNKLAVSQLIKSDVVEVREINKDVLEPEETILRRRNRYE</sequence>
<reference evidence="4" key="1">
    <citation type="submission" date="2025-08" db="UniProtKB">
        <authorList>
            <consortium name="RefSeq"/>
        </authorList>
    </citation>
    <scope>IDENTIFICATION</scope>
</reference>
<evidence type="ECO:0000313" key="4">
    <source>
        <dbReference type="RefSeq" id="XP_006030913.2"/>
    </source>
</evidence>
<dbReference type="GO" id="GO:0034394">
    <property type="term" value="P:protein localization to cell surface"/>
    <property type="evidence" value="ECO:0007669"/>
    <property type="project" value="TreeGrafter"/>
</dbReference>
<dbReference type="Proteomes" id="UP000189705">
    <property type="component" value="Unplaced"/>
</dbReference>
<keyword evidence="3" id="KW-1185">Reference proteome</keyword>
<dbReference type="AlphaFoldDB" id="A0A1U7S490"/>
<dbReference type="InterPro" id="IPR026160">
    <property type="entry name" value="Ric3"/>
</dbReference>
<evidence type="ECO:0000259" key="2">
    <source>
        <dbReference type="Pfam" id="PF15361"/>
    </source>
</evidence>
<protein>
    <submittedName>
        <fullName evidence="4">Coiled-coil domain-containing protein 107</fullName>
    </submittedName>
</protein>
<dbReference type="InParanoid" id="A0A1U7S490"/>
<dbReference type="eggNOG" id="ENOG502QQ24">
    <property type="taxonomic scope" value="Eukaryota"/>
</dbReference>
<dbReference type="GO" id="GO:0007271">
    <property type="term" value="P:synaptic transmission, cholinergic"/>
    <property type="evidence" value="ECO:0007669"/>
    <property type="project" value="TreeGrafter"/>
</dbReference>
<gene>
    <name evidence="4" type="primary">CCDC107</name>
</gene>